<gene>
    <name evidence="1" type="ORF">C7I85_12155</name>
</gene>
<name>A0A2P7SE79_9HYPH</name>
<accession>A0A2P7SE79</accession>
<proteinExistence type="predicted"/>
<dbReference type="Proteomes" id="UP000240653">
    <property type="component" value="Unassembled WGS sequence"/>
</dbReference>
<protein>
    <submittedName>
        <fullName evidence="1">Uncharacterized protein</fullName>
    </submittedName>
</protein>
<comment type="caution">
    <text evidence="1">The sequence shown here is derived from an EMBL/GenBank/DDBJ whole genome shotgun (WGS) entry which is preliminary data.</text>
</comment>
<reference evidence="1 2" key="1">
    <citation type="submission" date="2018-03" db="EMBL/GenBank/DDBJ databases">
        <title>The draft genome of Mesorhizobium soli JCM 19897.</title>
        <authorList>
            <person name="Li L."/>
            <person name="Liu L."/>
            <person name="Liang L."/>
            <person name="Wang T."/>
            <person name="Zhang X."/>
        </authorList>
    </citation>
    <scope>NUCLEOTIDE SEQUENCE [LARGE SCALE GENOMIC DNA]</scope>
    <source>
        <strain evidence="1 2">JCM 19897</strain>
    </source>
</reference>
<sequence length="73" mass="7875">MDDAGTFNECLSALHWTDVGLAATLECDLLLVEAWADGTEPIPASLAAWLETLAQCHEAAPPPKTWKGKKLKI</sequence>
<keyword evidence="2" id="KW-1185">Reference proteome</keyword>
<evidence type="ECO:0000313" key="2">
    <source>
        <dbReference type="Proteomes" id="UP000240653"/>
    </source>
</evidence>
<dbReference type="OrthoDB" id="7268941at2"/>
<dbReference type="EMBL" id="PXYL01000005">
    <property type="protein sequence ID" value="PSJ60788.1"/>
    <property type="molecule type" value="Genomic_DNA"/>
</dbReference>
<organism evidence="1 2">
    <name type="scientific">Pseudaminobacter soli</name>
    <name type="common">ex Li et al. 2025</name>
    <dbReference type="NCBI Taxonomy" id="1295366"/>
    <lineage>
        <taxon>Bacteria</taxon>
        <taxon>Pseudomonadati</taxon>
        <taxon>Pseudomonadota</taxon>
        <taxon>Alphaproteobacteria</taxon>
        <taxon>Hyphomicrobiales</taxon>
        <taxon>Phyllobacteriaceae</taxon>
        <taxon>Pseudaminobacter</taxon>
    </lineage>
</organism>
<dbReference type="AlphaFoldDB" id="A0A2P7SE79"/>
<evidence type="ECO:0000313" key="1">
    <source>
        <dbReference type="EMBL" id="PSJ60788.1"/>
    </source>
</evidence>